<dbReference type="GO" id="GO:0005739">
    <property type="term" value="C:mitochondrion"/>
    <property type="evidence" value="ECO:0007669"/>
    <property type="project" value="UniProtKB-SubCell"/>
</dbReference>
<evidence type="ECO:0000256" key="12">
    <source>
        <dbReference type="ARBA" id="ARBA00093359"/>
    </source>
</evidence>
<keyword evidence="5" id="KW-0597">Phosphoprotein</keyword>
<dbReference type="Pfam" id="PF13891">
    <property type="entry name" value="zf-C3HC3H_KANSL2"/>
    <property type="match status" value="1"/>
</dbReference>
<keyword evidence="17" id="KW-1185">Reference proteome</keyword>
<dbReference type="GO" id="GO:0044545">
    <property type="term" value="C:NSL complex"/>
    <property type="evidence" value="ECO:0007669"/>
    <property type="project" value="TreeGrafter"/>
</dbReference>
<comment type="caution">
    <text evidence="16">The sequence shown here is derived from an EMBL/GenBank/DDBJ whole genome shotgun (WGS) entry which is preliminary data.</text>
</comment>
<sequence length="174" mass="18902">MPTPHPTCNNGNCDNKCLPFSTKCRRHICSDQKQLLYTFCTYVYPSGGQCASPIPLYLTPPLCGGHCDTSLSSPTYLDNQKPHETPETPVPKEVVTTPISEGVNDGVSEKATASDRSTESVLKESSSVGVRMDLVKSEGGEEEQPMEVVTKDTTDGVLKNIKTEKINTSCQKSM</sequence>
<protein>
    <recommendedName>
        <fullName evidence="3">KAT8 regulatory NSL complex subunit 2</fullName>
    </recommendedName>
    <alternativeName>
        <fullName evidence="11">NSL complex protein NSL2</fullName>
    </alternativeName>
    <alternativeName>
        <fullName evidence="10">Non-specific lethal 2 homolog</fullName>
    </alternativeName>
</protein>
<accession>A0AA35XKR8</accession>
<evidence type="ECO:0000313" key="17">
    <source>
        <dbReference type="Proteomes" id="UP001174909"/>
    </source>
</evidence>
<evidence type="ECO:0000256" key="9">
    <source>
        <dbReference type="ARBA" id="ARBA00023242"/>
    </source>
</evidence>
<dbReference type="GO" id="GO:0005634">
    <property type="term" value="C:nucleus"/>
    <property type="evidence" value="ECO:0007669"/>
    <property type="project" value="UniProtKB-SubCell"/>
</dbReference>
<comment type="subcellular location">
    <subcellularLocation>
        <location evidence="2">Mitochondrion</location>
    </subcellularLocation>
    <subcellularLocation>
        <location evidence="1">Nucleus</location>
    </subcellularLocation>
</comment>
<evidence type="ECO:0000256" key="11">
    <source>
        <dbReference type="ARBA" id="ARBA00033378"/>
    </source>
</evidence>
<evidence type="ECO:0000259" key="15">
    <source>
        <dbReference type="Pfam" id="PF13891"/>
    </source>
</evidence>
<proteinExistence type="predicted"/>
<evidence type="ECO:0000256" key="4">
    <source>
        <dbReference type="ARBA" id="ARBA00022499"/>
    </source>
</evidence>
<feature type="domain" description="KANL2-like probable zinc-finger" evidence="15">
    <location>
        <begin position="8"/>
        <end position="66"/>
    </location>
</feature>
<reference evidence="16" key="1">
    <citation type="submission" date="2023-03" db="EMBL/GenBank/DDBJ databases">
        <authorList>
            <person name="Steffen K."/>
            <person name="Cardenas P."/>
        </authorList>
    </citation>
    <scope>NUCLEOTIDE SEQUENCE</scope>
</reference>
<evidence type="ECO:0000256" key="6">
    <source>
        <dbReference type="ARBA" id="ARBA00022843"/>
    </source>
</evidence>
<dbReference type="GO" id="GO:0006325">
    <property type="term" value="P:chromatin organization"/>
    <property type="evidence" value="ECO:0007669"/>
    <property type="project" value="UniProtKB-KW"/>
</dbReference>
<evidence type="ECO:0000256" key="14">
    <source>
        <dbReference type="SAM" id="MobiDB-lite"/>
    </source>
</evidence>
<feature type="region of interest" description="Disordered" evidence="14">
    <location>
        <begin position="98"/>
        <end position="129"/>
    </location>
</feature>
<gene>
    <name evidence="16" type="ORF">GBAR_LOCUS29844</name>
</gene>
<organism evidence="16 17">
    <name type="scientific">Geodia barretti</name>
    <name type="common">Barrett's horny sponge</name>
    <dbReference type="NCBI Taxonomy" id="519541"/>
    <lineage>
        <taxon>Eukaryota</taxon>
        <taxon>Metazoa</taxon>
        <taxon>Porifera</taxon>
        <taxon>Demospongiae</taxon>
        <taxon>Heteroscleromorpha</taxon>
        <taxon>Tetractinellida</taxon>
        <taxon>Astrophorina</taxon>
        <taxon>Geodiidae</taxon>
        <taxon>Geodia</taxon>
    </lineage>
</organism>
<keyword evidence="8" id="KW-0496">Mitochondrion</keyword>
<feature type="compositionally biased region" description="Basic and acidic residues" evidence="14">
    <location>
        <begin position="112"/>
        <end position="122"/>
    </location>
</feature>
<keyword evidence="6" id="KW-0832">Ubl conjugation</keyword>
<evidence type="ECO:0000313" key="16">
    <source>
        <dbReference type="EMBL" id="CAI8054717.1"/>
    </source>
</evidence>
<dbReference type="PANTHER" id="PTHR13453">
    <property type="entry name" value="KAT8 REGULATORY NSL COMPLEX SUBUNIT 2"/>
    <property type="match status" value="1"/>
</dbReference>
<keyword evidence="9" id="KW-0539">Nucleus</keyword>
<dbReference type="InterPro" id="IPR026316">
    <property type="entry name" value="NSL2"/>
</dbReference>
<evidence type="ECO:0000256" key="2">
    <source>
        <dbReference type="ARBA" id="ARBA00004173"/>
    </source>
</evidence>
<dbReference type="AlphaFoldDB" id="A0AA35XKR8"/>
<keyword evidence="7" id="KW-0156">Chromatin regulator</keyword>
<keyword evidence="4" id="KW-1017">Isopeptide bond</keyword>
<dbReference type="EMBL" id="CASHTH010004204">
    <property type="protein sequence ID" value="CAI8054717.1"/>
    <property type="molecule type" value="Genomic_DNA"/>
</dbReference>
<dbReference type="InterPro" id="IPR025927">
    <property type="entry name" value="Znf_KANL2-like"/>
</dbReference>
<dbReference type="PANTHER" id="PTHR13453:SF1">
    <property type="entry name" value="KAT8 REGULATORY NSL COMPLEX SUBUNIT 2"/>
    <property type="match status" value="1"/>
</dbReference>
<evidence type="ECO:0000256" key="5">
    <source>
        <dbReference type="ARBA" id="ARBA00022553"/>
    </source>
</evidence>
<evidence type="ECO:0000256" key="1">
    <source>
        <dbReference type="ARBA" id="ARBA00004123"/>
    </source>
</evidence>
<evidence type="ECO:0000256" key="10">
    <source>
        <dbReference type="ARBA" id="ARBA00032947"/>
    </source>
</evidence>
<evidence type="ECO:0000256" key="8">
    <source>
        <dbReference type="ARBA" id="ARBA00023128"/>
    </source>
</evidence>
<comment type="function">
    <text evidence="12">Non-catalytic component of the NSL histone acetyltransferase complex, a multiprotein complex that mediates histone H4 acetylation at 'Lys-5'- and 'Lys-8' (H4K5ac and H4K8ac) at transcription start sites and promotes transcription initiation. Required for NSL complex stability and for transcription of intraciliary transport genes in both ciliated and non-ciliated cells by regulating histone H4 acetylation at 'Lys-5'- and 'Lys-12' (H4K5ac and H4K12ac). This is necessary for cilium assembly in ciliated cells and for organization of the microtubule cytoskeleton in non-ciliated cells. Required within the NSL complex to maintain nuclear architecture stability by promoting KAT8-mediated acetylation of lamin LMNA.</text>
</comment>
<comment type="subunit">
    <text evidence="13">Component of the NSL complex at least composed of KAT8/MOF, KANSL1, KANSL2, KANSL3, MCRS1, PHF20, OGT1/OGT, WDR5 and HCFC1.</text>
</comment>
<evidence type="ECO:0000256" key="13">
    <source>
        <dbReference type="ARBA" id="ARBA00093543"/>
    </source>
</evidence>
<name>A0AA35XKR8_GEOBA</name>
<dbReference type="Proteomes" id="UP001174909">
    <property type="component" value="Unassembled WGS sequence"/>
</dbReference>
<evidence type="ECO:0000256" key="7">
    <source>
        <dbReference type="ARBA" id="ARBA00022853"/>
    </source>
</evidence>
<evidence type="ECO:0000256" key="3">
    <source>
        <dbReference type="ARBA" id="ARBA00015508"/>
    </source>
</evidence>